<dbReference type="KEGG" id="ksn:43592538"/>
<proteinExistence type="predicted"/>
<dbReference type="PANTHER" id="PTHR38795">
    <property type="entry name" value="DUF6604 DOMAIN-CONTAINING PROTEIN"/>
    <property type="match status" value="1"/>
</dbReference>
<dbReference type="RefSeq" id="XP_031857340.1">
    <property type="nucleotide sequence ID" value="XM_032008366.1"/>
</dbReference>
<gene>
    <name evidence="2" type="ORF">CI109_100096</name>
</gene>
<dbReference type="AlphaFoldDB" id="A0A5M6BQP1"/>
<protein>
    <submittedName>
        <fullName evidence="2">Uncharacterized protein</fullName>
    </submittedName>
</protein>
<name>A0A5M6BQP1_9TREE</name>
<dbReference type="OrthoDB" id="5238236at2759"/>
<evidence type="ECO:0000256" key="1">
    <source>
        <dbReference type="SAM" id="MobiDB-lite"/>
    </source>
</evidence>
<dbReference type="InterPro" id="IPR046539">
    <property type="entry name" value="DUF6604"/>
</dbReference>
<reference evidence="2" key="2">
    <citation type="submission" date="2024-01" db="EMBL/GenBank/DDBJ databases">
        <title>Comparative genomics of Cryptococcus and Kwoniella reveals pathogenesis evolution and contrasting modes of karyotype evolution via chromosome fusion or intercentromeric recombination.</title>
        <authorList>
            <person name="Coelho M.A."/>
            <person name="David-Palma M."/>
            <person name="Shea T."/>
            <person name="Bowers K."/>
            <person name="McGinley-Smith S."/>
            <person name="Mohammad A.W."/>
            <person name="Gnirke A."/>
            <person name="Yurkov A.M."/>
            <person name="Nowrousian M."/>
            <person name="Sun S."/>
            <person name="Cuomo C.A."/>
            <person name="Heitman J."/>
        </authorList>
    </citation>
    <scope>NUCLEOTIDE SEQUENCE</scope>
    <source>
        <strain evidence="2">CBS 12478</strain>
    </source>
</reference>
<reference evidence="2" key="1">
    <citation type="submission" date="2017-08" db="EMBL/GenBank/DDBJ databases">
        <authorList>
            <person name="Cuomo C."/>
            <person name="Billmyre B."/>
            <person name="Heitman J."/>
        </authorList>
    </citation>
    <scope>NUCLEOTIDE SEQUENCE</scope>
    <source>
        <strain evidence="2">CBS 12478</strain>
    </source>
</reference>
<keyword evidence="3" id="KW-1185">Reference proteome</keyword>
<feature type="compositionally biased region" description="Basic residues" evidence="1">
    <location>
        <begin position="58"/>
        <end position="71"/>
    </location>
</feature>
<sequence length="874" mass="98544">MPSILRTKYLQYKRDNNQLSSWLCRTAVQYGYPLDSFKPSDISLEDEDEQKTAQQLRNAKKKAKAKAKAKGQGHDETTTTSVSGDYLLTIPQYTQITSYLIEKKVAIPVEFMKLLRRCITLREKCLRPFFARSKSDESIAGHQYFIDILREAEGMLLAYRGAKVGGDSATETSKAVEGVANGANRYAHLATQQEDVNDEEEEDLPDIFLPEPPRPVDTSISTTRMRFATVSSIEEGMTTLLVFFEDVHSVRQYIIDLWTDFKNGKTDLMTAAVVTNTAMELLRRSHDDLVSRVIEPTFKGDLGLVSMCLVNLMARCSPVMLQPPLFTTLGPNDDLLKRTYDYLLLPNFQILGGLADLINDEMIPIYKPGHYGEFDTTLDSAKLPFDRRWKQCQILLCESLTEYQLLLMAGDLTKDGLPSSARATDNIYFLDEMAYEMDRFAKTKQCSLLLLVYSQVFLDVVMTSGIAAKRGLATLQKSAGVMVDSLKRRSTVEGPTQPGSWPARSEAIAREVMKEAEVWHSTDPIAIMRKIVNRNGRRMGITADYKSTLMERNPMLCGLLLFRLQLQYQRIGFALAEAWGTILYTAHLVAACGHNAAQFSQFRLPKWKDMDLIIDMHGEADIFGGKVPKTIDDSYISFLQMMGYSSEVLASMRHAYTDTQLPEHLLRRRRQTPVNLESKNGPKGLKDHTQIIPIFTEKYLGNPKVGTKVDINVIEALLTDLGSSRHPTGKSVGPARRKRNHRSPKFSIVQLLSILEQGLMSETTSLRFDYISMHLRCIRLLREVKAHNHDYFLGKLGPGYIEGDHQLSWIVGWILHWATMSGRAAEYIGIKREKLGRQGGMVGSKVLAGATEAIKKFLNETQEGEVEVRKIEVA</sequence>
<dbReference type="EMBL" id="CP144051">
    <property type="protein sequence ID" value="WWD15674.1"/>
    <property type="molecule type" value="Genomic_DNA"/>
</dbReference>
<dbReference type="PANTHER" id="PTHR38795:SF1">
    <property type="entry name" value="DUF6604 DOMAIN-CONTAINING PROTEIN"/>
    <property type="match status" value="1"/>
</dbReference>
<accession>A0A5M6BQP1</accession>
<evidence type="ECO:0000313" key="3">
    <source>
        <dbReference type="Proteomes" id="UP000322225"/>
    </source>
</evidence>
<dbReference type="Proteomes" id="UP000322225">
    <property type="component" value="Chromosome 1"/>
</dbReference>
<dbReference type="GeneID" id="43592538"/>
<organism evidence="2 3">
    <name type="scientific">Kwoniella shandongensis</name>
    <dbReference type="NCBI Taxonomy" id="1734106"/>
    <lineage>
        <taxon>Eukaryota</taxon>
        <taxon>Fungi</taxon>
        <taxon>Dikarya</taxon>
        <taxon>Basidiomycota</taxon>
        <taxon>Agaricomycotina</taxon>
        <taxon>Tremellomycetes</taxon>
        <taxon>Tremellales</taxon>
        <taxon>Cryptococcaceae</taxon>
        <taxon>Kwoniella</taxon>
    </lineage>
</organism>
<dbReference type="Pfam" id="PF20253">
    <property type="entry name" value="DUF6604"/>
    <property type="match status" value="1"/>
</dbReference>
<feature type="region of interest" description="Disordered" evidence="1">
    <location>
        <begin position="58"/>
        <end position="79"/>
    </location>
</feature>
<evidence type="ECO:0000313" key="2">
    <source>
        <dbReference type="EMBL" id="WWD15674.1"/>
    </source>
</evidence>